<gene>
    <name evidence="2" type="ORF">XELAEV_18026622mg</name>
</gene>
<dbReference type="Proteomes" id="UP000694892">
    <property type="component" value="Chromosome 5L"/>
</dbReference>
<dbReference type="EMBL" id="CM004474">
    <property type="protein sequence ID" value="OCT79811.1"/>
    <property type="molecule type" value="Genomic_DNA"/>
</dbReference>
<feature type="compositionally biased region" description="Basic and acidic residues" evidence="1">
    <location>
        <begin position="33"/>
        <end position="47"/>
    </location>
</feature>
<protein>
    <submittedName>
        <fullName evidence="2">Uncharacterized protein</fullName>
    </submittedName>
</protein>
<evidence type="ECO:0000256" key="1">
    <source>
        <dbReference type="SAM" id="MobiDB-lite"/>
    </source>
</evidence>
<organism evidence="2 3">
    <name type="scientific">Xenopus laevis</name>
    <name type="common">African clawed frog</name>
    <dbReference type="NCBI Taxonomy" id="8355"/>
    <lineage>
        <taxon>Eukaryota</taxon>
        <taxon>Metazoa</taxon>
        <taxon>Chordata</taxon>
        <taxon>Craniata</taxon>
        <taxon>Vertebrata</taxon>
        <taxon>Euteleostomi</taxon>
        <taxon>Amphibia</taxon>
        <taxon>Batrachia</taxon>
        <taxon>Anura</taxon>
        <taxon>Pipoidea</taxon>
        <taxon>Pipidae</taxon>
        <taxon>Xenopodinae</taxon>
        <taxon>Xenopus</taxon>
        <taxon>Xenopus</taxon>
    </lineage>
</organism>
<sequence>MSSVDAPCWLVHGVRTIKTIVCGPSYISPWAEQTERKNRGGTEERGGEGGLSGTSSKDNHHLLHYICHINFTVGTLYVQLPCLVMHLGNFTIRKNLKVRGTPTFCSGS</sequence>
<reference evidence="3" key="1">
    <citation type="journal article" date="2016" name="Nature">
        <title>Genome evolution in the allotetraploid frog Xenopus laevis.</title>
        <authorList>
            <person name="Session A.M."/>
            <person name="Uno Y."/>
            <person name="Kwon T."/>
            <person name="Chapman J.A."/>
            <person name="Toyoda A."/>
            <person name="Takahashi S."/>
            <person name="Fukui A."/>
            <person name="Hikosaka A."/>
            <person name="Suzuki A."/>
            <person name="Kondo M."/>
            <person name="van Heeringen S.J."/>
            <person name="Quigley I."/>
            <person name="Heinz S."/>
            <person name="Ogino H."/>
            <person name="Ochi H."/>
            <person name="Hellsten U."/>
            <person name="Lyons J.B."/>
            <person name="Simakov O."/>
            <person name="Putnam N."/>
            <person name="Stites J."/>
            <person name="Kuroki Y."/>
            <person name="Tanaka T."/>
            <person name="Michiue T."/>
            <person name="Watanabe M."/>
            <person name="Bogdanovic O."/>
            <person name="Lister R."/>
            <person name="Georgiou G."/>
            <person name="Paranjpe S.S."/>
            <person name="van Kruijsbergen I."/>
            <person name="Shu S."/>
            <person name="Carlson J."/>
            <person name="Kinoshita T."/>
            <person name="Ohta Y."/>
            <person name="Mawaribuchi S."/>
            <person name="Jenkins J."/>
            <person name="Grimwood J."/>
            <person name="Schmutz J."/>
            <person name="Mitros T."/>
            <person name="Mozaffari S.V."/>
            <person name="Suzuki Y."/>
            <person name="Haramoto Y."/>
            <person name="Yamamoto T.S."/>
            <person name="Takagi C."/>
            <person name="Heald R."/>
            <person name="Miller K."/>
            <person name="Haudenschild C."/>
            <person name="Kitzman J."/>
            <person name="Nakayama T."/>
            <person name="Izutsu Y."/>
            <person name="Robert J."/>
            <person name="Fortriede J."/>
            <person name="Burns K."/>
            <person name="Lotay V."/>
            <person name="Karimi K."/>
            <person name="Yasuoka Y."/>
            <person name="Dichmann D.S."/>
            <person name="Flajnik M.F."/>
            <person name="Houston D.W."/>
            <person name="Shendure J."/>
            <person name="DuPasquier L."/>
            <person name="Vize P.D."/>
            <person name="Zorn A.M."/>
            <person name="Ito M."/>
            <person name="Marcotte E.M."/>
            <person name="Wallingford J.B."/>
            <person name="Ito Y."/>
            <person name="Asashima M."/>
            <person name="Ueno N."/>
            <person name="Matsuda Y."/>
            <person name="Veenstra G.J."/>
            <person name="Fujiyama A."/>
            <person name="Harland R.M."/>
            <person name="Taira M."/>
            <person name="Rokhsar D.S."/>
        </authorList>
    </citation>
    <scope>NUCLEOTIDE SEQUENCE [LARGE SCALE GENOMIC DNA]</scope>
    <source>
        <strain evidence="3">J</strain>
    </source>
</reference>
<dbReference type="AlphaFoldDB" id="A0A974CWJ4"/>
<evidence type="ECO:0000313" key="3">
    <source>
        <dbReference type="Proteomes" id="UP000694892"/>
    </source>
</evidence>
<proteinExistence type="predicted"/>
<accession>A0A974CWJ4</accession>
<feature type="region of interest" description="Disordered" evidence="1">
    <location>
        <begin position="33"/>
        <end position="56"/>
    </location>
</feature>
<name>A0A974CWJ4_XENLA</name>
<evidence type="ECO:0000313" key="2">
    <source>
        <dbReference type="EMBL" id="OCT79811.1"/>
    </source>
</evidence>